<accession>A9BPD0</accession>
<reference evidence="2" key="2">
    <citation type="submission" date="2007-11" db="EMBL/GenBank/DDBJ databases">
        <title>Complete sequence of Delftia acidovorans DSM 14801 / SPH-1.</title>
        <authorList>
            <person name="Copeland A."/>
            <person name="Lucas S."/>
            <person name="Lapidus A."/>
            <person name="Barry K."/>
            <person name="Glavina del Rio T."/>
            <person name="Dalin E."/>
            <person name="Tice H."/>
            <person name="Pitluck S."/>
            <person name="Lowry S."/>
            <person name="Clum A."/>
            <person name="Schmutz J."/>
            <person name="Larimer F."/>
            <person name="Land M."/>
            <person name="Hauser L."/>
            <person name="Kyrpides N."/>
            <person name="Kim E."/>
            <person name="Schleheck D."/>
            <person name="Richardson P."/>
        </authorList>
    </citation>
    <scope>NUCLEOTIDE SEQUENCE [LARGE SCALE GENOMIC DNA]</scope>
    <source>
        <strain evidence="2">DSM 14801 / SPH-1</strain>
    </source>
</reference>
<dbReference type="Proteomes" id="UP000000784">
    <property type="component" value="Chromosome"/>
</dbReference>
<dbReference type="InterPro" id="IPR014710">
    <property type="entry name" value="RmlC-like_jellyroll"/>
</dbReference>
<sequence length="192" mass="20578">MQDTTAMQRFDLNQIAASPWKNGGGSTREIACWPPGAGMEAFGWRISVATIDQPGPFSAFAGVDRQIMLLDGDGVHLRGEGIDHVLDARWQPFAFSGDVALGCSLLGGTSTDFNVMARRGRWRAQVQVLDSAADAGRADAGLCMVLQGNWQADGAALIPGQGLWWSAQQPDPQQLVPQTDDARLVQVLLQAC</sequence>
<organism evidence="1 2">
    <name type="scientific">Delftia acidovorans (strain DSM 14801 / SPH-1)</name>
    <dbReference type="NCBI Taxonomy" id="398578"/>
    <lineage>
        <taxon>Bacteria</taxon>
        <taxon>Pseudomonadati</taxon>
        <taxon>Pseudomonadota</taxon>
        <taxon>Betaproteobacteria</taxon>
        <taxon>Burkholderiales</taxon>
        <taxon>Comamonadaceae</taxon>
        <taxon>Delftia</taxon>
    </lineage>
</organism>
<dbReference type="InterPro" id="IPR011051">
    <property type="entry name" value="RmlC_Cupin_sf"/>
</dbReference>
<proteinExistence type="predicted"/>
<dbReference type="SUPFAM" id="SSF51182">
    <property type="entry name" value="RmlC-like cupins"/>
    <property type="match status" value="1"/>
</dbReference>
<dbReference type="PANTHER" id="PTHR37943">
    <property type="entry name" value="PROTEIN VES"/>
    <property type="match status" value="1"/>
</dbReference>
<dbReference type="PANTHER" id="PTHR37943:SF1">
    <property type="entry name" value="PROTEIN VES"/>
    <property type="match status" value="1"/>
</dbReference>
<dbReference type="EMBL" id="CP000884">
    <property type="protein sequence ID" value="ABX32797.1"/>
    <property type="molecule type" value="Genomic_DNA"/>
</dbReference>
<keyword evidence="2" id="KW-1185">Reference proteome</keyword>
<dbReference type="Gene3D" id="2.60.120.10">
    <property type="entry name" value="Jelly Rolls"/>
    <property type="match status" value="1"/>
</dbReference>
<evidence type="ECO:0000313" key="1">
    <source>
        <dbReference type="EMBL" id="ABX32797.1"/>
    </source>
</evidence>
<protein>
    <recommendedName>
        <fullName evidence="3">HutD family protein</fullName>
    </recommendedName>
</protein>
<dbReference type="STRING" id="398578.Daci_0151"/>
<dbReference type="CDD" id="cd20293">
    <property type="entry name" value="cupin_HutD_N"/>
    <property type="match status" value="1"/>
</dbReference>
<evidence type="ECO:0008006" key="3">
    <source>
        <dbReference type="Google" id="ProtNLM"/>
    </source>
</evidence>
<dbReference type="InterPro" id="IPR010282">
    <property type="entry name" value="Uncharacterised_HutD/Ves"/>
</dbReference>
<dbReference type="HOGENOM" id="CLU_090931_5_0_4"/>
<name>A9BPD0_DELAS</name>
<dbReference type="eggNOG" id="COG3758">
    <property type="taxonomic scope" value="Bacteria"/>
</dbReference>
<dbReference type="KEGG" id="dac:Daci_0151"/>
<reference evidence="1 2" key="1">
    <citation type="journal article" date="2004" name="Appl. Environ. Microbiol.">
        <title>Mineralization of individual congeners of linear alkylbenzenesulfonate by defined pairs of heterotrophic bacteria.</title>
        <authorList>
            <person name="Schleheck D."/>
            <person name="Knepper T.P."/>
            <person name="Fischer K."/>
            <person name="Cook A.M."/>
        </authorList>
    </citation>
    <scope>NUCLEOTIDE SEQUENCE [LARGE SCALE GENOMIC DNA]</scope>
    <source>
        <strain evidence="2">DSM 14801 / SPH-1</strain>
    </source>
</reference>
<gene>
    <name evidence="1" type="ordered locus">Daci_0151</name>
</gene>
<evidence type="ECO:0000313" key="2">
    <source>
        <dbReference type="Proteomes" id="UP000000784"/>
    </source>
</evidence>
<dbReference type="Pfam" id="PF05962">
    <property type="entry name" value="HutD"/>
    <property type="match status" value="1"/>
</dbReference>
<dbReference type="AlphaFoldDB" id="A9BPD0"/>